<comment type="caution">
    <text evidence="2">The sequence shown here is derived from an EMBL/GenBank/DDBJ whole genome shotgun (WGS) entry which is preliminary data.</text>
</comment>
<dbReference type="Proteomes" id="UP001595420">
    <property type="component" value="Unassembled WGS sequence"/>
</dbReference>
<evidence type="ECO:0000259" key="1">
    <source>
        <dbReference type="PROSITE" id="PS50113"/>
    </source>
</evidence>
<dbReference type="RefSeq" id="WP_216838176.1">
    <property type="nucleotide sequence ID" value="NZ_JAFNJS010000006.1"/>
</dbReference>
<accession>A0ABV7BYS0</accession>
<gene>
    <name evidence="2" type="ORF">ACFOD3_19455</name>
</gene>
<name>A0ABV7BYS0_9PROT</name>
<keyword evidence="3" id="KW-1185">Reference proteome</keyword>
<protein>
    <recommendedName>
        <fullName evidence="1">PAC domain-containing protein</fullName>
    </recommendedName>
</protein>
<reference evidence="3" key="1">
    <citation type="journal article" date="2019" name="Int. J. Syst. Evol. Microbiol.">
        <title>The Global Catalogue of Microorganisms (GCM) 10K type strain sequencing project: providing services to taxonomists for standard genome sequencing and annotation.</title>
        <authorList>
            <consortium name="The Broad Institute Genomics Platform"/>
            <consortium name="The Broad Institute Genome Sequencing Center for Infectious Disease"/>
            <person name="Wu L."/>
            <person name="Ma J."/>
        </authorList>
    </citation>
    <scope>NUCLEOTIDE SEQUENCE [LARGE SCALE GENOMIC DNA]</scope>
    <source>
        <strain evidence="3">CGMCC 1.16855</strain>
    </source>
</reference>
<dbReference type="InterPro" id="IPR000700">
    <property type="entry name" value="PAS-assoc_C"/>
</dbReference>
<evidence type="ECO:0000313" key="2">
    <source>
        <dbReference type="EMBL" id="MFC3002091.1"/>
    </source>
</evidence>
<proteinExistence type="predicted"/>
<sequence>MNGTALALSTILSRNAVSAIAAGESVRREVSFTDERGRTFWLDAVFSSQLGLDGKQESILLCGADVSERRQAVQDTEAAVGEAVEPFTTDVR</sequence>
<dbReference type="EMBL" id="JBHRSB010000006">
    <property type="protein sequence ID" value="MFC3002091.1"/>
    <property type="molecule type" value="Genomic_DNA"/>
</dbReference>
<evidence type="ECO:0000313" key="3">
    <source>
        <dbReference type="Proteomes" id="UP001595420"/>
    </source>
</evidence>
<dbReference type="PROSITE" id="PS50113">
    <property type="entry name" value="PAC"/>
    <property type="match status" value="1"/>
</dbReference>
<organism evidence="2 3">
    <name type="scientific">Falsiroseomonas tokyonensis</name>
    <dbReference type="NCBI Taxonomy" id="430521"/>
    <lineage>
        <taxon>Bacteria</taxon>
        <taxon>Pseudomonadati</taxon>
        <taxon>Pseudomonadota</taxon>
        <taxon>Alphaproteobacteria</taxon>
        <taxon>Acetobacterales</taxon>
        <taxon>Roseomonadaceae</taxon>
        <taxon>Falsiroseomonas</taxon>
    </lineage>
</organism>
<feature type="domain" description="PAC" evidence="1">
    <location>
        <begin position="26"/>
        <end position="78"/>
    </location>
</feature>